<dbReference type="CDD" id="cd01650">
    <property type="entry name" value="RT_nLTR_like"/>
    <property type="match status" value="1"/>
</dbReference>
<organism evidence="2 3">
    <name type="scientific">Riccia sorocarpa</name>
    <dbReference type="NCBI Taxonomy" id="122646"/>
    <lineage>
        <taxon>Eukaryota</taxon>
        <taxon>Viridiplantae</taxon>
        <taxon>Streptophyta</taxon>
        <taxon>Embryophyta</taxon>
        <taxon>Marchantiophyta</taxon>
        <taxon>Marchantiopsida</taxon>
        <taxon>Marchantiidae</taxon>
        <taxon>Marchantiales</taxon>
        <taxon>Ricciaceae</taxon>
        <taxon>Riccia</taxon>
    </lineage>
</organism>
<dbReference type="SUPFAM" id="SSF56672">
    <property type="entry name" value="DNA/RNA polymerases"/>
    <property type="match status" value="1"/>
</dbReference>
<keyword evidence="3" id="KW-1185">Reference proteome</keyword>
<name>A0ABD3GHS6_9MARC</name>
<protein>
    <recommendedName>
        <fullName evidence="1">Reverse transcriptase domain-containing protein</fullName>
    </recommendedName>
</protein>
<dbReference type="EMBL" id="JBJQOH010000008">
    <property type="protein sequence ID" value="KAL3677259.1"/>
    <property type="molecule type" value="Genomic_DNA"/>
</dbReference>
<dbReference type="PROSITE" id="PS50878">
    <property type="entry name" value="RT_POL"/>
    <property type="match status" value="1"/>
</dbReference>
<sequence length="609" mass="69417">MAEARKQWFDESCWASRQKALASSGAERTTAFRAYKSFIRSKRRRFLCEQQSILSAELRKYPQRFWSRLRSRSSQVELPQDVLQNYITTLYSFPDASEMFKVSEAACSFSELEVANELCNIGVGKAADMAGLTIELLKWGGPTLLTLVTSLLNTAVINGFPLEWAVRKVVPLFKSCAKDDLKNYRTIMIGSTFAKLFGRLIEVRLSSWCESQRVRAPSQAGFRRQFSTLDHLLTLQVLMEQAKRKKQTLFVLFVDFSKAFDLVSRSKLHERLIEMEVPPELINAVVTLYQRMKMKISSKGVAVDSTLGVIQGCPLSPTLFGLLIDKFHWMCEQASPGVAMGAAMIRLLIFADDVALFADSEAQMQTQIHTLEQFYAESGMRVNLAKTRWLRVGSSQEVTFTFQGQKIEEDQSYRYLGLEFTTRLCWRTCVEHRVTNGLRAFFTLWIRCKEAGLIDWSLKAHLFSALVRAVVLYGAPIWGPSLAKTKCRRVEMVQKTFLQQELGVRVQVPYVILLAETGRLPLEAEALFSAIQFARRLGTLVETRYATQAKSCSLTRGWFADICTWAASWGFSTSFWGEEKTLRDRFHEAVVRRSDTLWRDIGPVHISLE</sequence>
<dbReference type="InterPro" id="IPR000477">
    <property type="entry name" value="RT_dom"/>
</dbReference>
<gene>
    <name evidence="2" type="ORF">R1sor_027207</name>
</gene>
<dbReference type="InterPro" id="IPR043502">
    <property type="entry name" value="DNA/RNA_pol_sf"/>
</dbReference>
<accession>A0ABD3GHS6</accession>
<evidence type="ECO:0000259" key="1">
    <source>
        <dbReference type="PROSITE" id="PS50878"/>
    </source>
</evidence>
<dbReference type="PANTHER" id="PTHR47027:SF20">
    <property type="entry name" value="REVERSE TRANSCRIPTASE-LIKE PROTEIN WITH RNA-DIRECTED DNA POLYMERASE DOMAIN"/>
    <property type="match status" value="1"/>
</dbReference>
<evidence type="ECO:0000313" key="2">
    <source>
        <dbReference type="EMBL" id="KAL3677259.1"/>
    </source>
</evidence>
<dbReference type="Pfam" id="PF00078">
    <property type="entry name" value="RVT_1"/>
    <property type="match status" value="1"/>
</dbReference>
<comment type="caution">
    <text evidence="2">The sequence shown here is derived from an EMBL/GenBank/DDBJ whole genome shotgun (WGS) entry which is preliminary data.</text>
</comment>
<reference evidence="2 3" key="1">
    <citation type="submission" date="2024-09" db="EMBL/GenBank/DDBJ databases">
        <title>Chromosome-scale assembly of Riccia sorocarpa.</title>
        <authorList>
            <person name="Paukszto L."/>
        </authorList>
    </citation>
    <scope>NUCLEOTIDE SEQUENCE [LARGE SCALE GENOMIC DNA]</scope>
    <source>
        <strain evidence="2">LP-2024</strain>
        <tissue evidence="2">Aerial parts of the thallus</tissue>
    </source>
</reference>
<feature type="domain" description="Reverse transcriptase" evidence="1">
    <location>
        <begin position="153"/>
        <end position="407"/>
    </location>
</feature>
<proteinExistence type="predicted"/>
<dbReference type="PANTHER" id="PTHR47027">
    <property type="entry name" value="REVERSE TRANSCRIPTASE DOMAIN-CONTAINING PROTEIN"/>
    <property type="match status" value="1"/>
</dbReference>
<evidence type="ECO:0000313" key="3">
    <source>
        <dbReference type="Proteomes" id="UP001633002"/>
    </source>
</evidence>
<dbReference type="Proteomes" id="UP001633002">
    <property type="component" value="Unassembled WGS sequence"/>
</dbReference>
<dbReference type="AlphaFoldDB" id="A0ABD3GHS6"/>